<evidence type="ECO:0000313" key="4">
    <source>
        <dbReference type="Proteomes" id="UP001465976"/>
    </source>
</evidence>
<organism evidence="3 4">
    <name type="scientific">Marasmius crinis-equi</name>
    <dbReference type="NCBI Taxonomy" id="585013"/>
    <lineage>
        <taxon>Eukaryota</taxon>
        <taxon>Fungi</taxon>
        <taxon>Dikarya</taxon>
        <taxon>Basidiomycota</taxon>
        <taxon>Agaricomycotina</taxon>
        <taxon>Agaricomycetes</taxon>
        <taxon>Agaricomycetidae</taxon>
        <taxon>Agaricales</taxon>
        <taxon>Marasmiineae</taxon>
        <taxon>Marasmiaceae</taxon>
        <taxon>Marasmius</taxon>
    </lineage>
</organism>
<feature type="domain" description="Alpha/beta hydrolase fold-3" evidence="2">
    <location>
        <begin position="104"/>
        <end position="193"/>
    </location>
</feature>
<gene>
    <name evidence="3" type="ORF">V5O48_014539</name>
</gene>
<evidence type="ECO:0000313" key="3">
    <source>
        <dbReference type="EMBL" id="KAL0567452.1"/>
    </source>
</evidence>
<keyword evidence="4" id="KW-1185">Reference proteome</keyword>
<dbReference type="Proteomes" id="UP001465976">
    <property type="component" value="Unassembled WGS sequence"/>
</dbReference>
<comment type="caution">
    <text evidence="3">The sequence shown here is derived from an EMBL/GenBank/DDBJ whole genome shotgun (WGS) entry which is preliminary data.</text>
</comment>
<evidence type="ECO:0000259" key="2">
    <source>
        <dbReference type="Pfam" id="PF07859"/>
    </source>
</evidence>
<dbReference type="InterPro" id="IPR013094">
    <property type="entry name" value="AB_hydrolase_3"/>
</dbReference>
<dbReference type="InterPro" id="IPR029058">
    <property type="entry name" value="AB_hydrolase_fold"/>
</dbReference>
<name>A0ABR3EXD0_9AGAR</name>
<accession>A0ABR3EXD0</accession>
<dbReference type="InterPro" id="IPR050300">
    <property type="entry name" value="GDXG_lipolytic_enzyme"/>
</dbReference>
<dbReference type="PANTHER" id="PTHR48081">
    <property type="entry name" value="AB HYDROLASE SUPERFAMILY PROTEIN C4A8.06C"/>
    <property type="match status" value="1"/>
</dbReference>
<dbReference type="PANTHER" id="PTHR48081:SF8">
    <property type="entry name" value="ALPHA_BETA HYDROLASE FOLD-3 DOMAIN-CONTAINING PROTEIN-RELATED"/>
    <property type="match status" value="1"/>
</dbReference>
<protein>
    <recommendedName>
        <fullName evidence="2">Alpha/beta hydrolase fold-3 domain-containing protein</fullName>
    </recommendedName>
</protein>
<evidence type="ECO:0000256" key="1">
    <source>
        <dbReference type="ARBA" id="ARBA00022801"/>
    </source>
</evidence>
<dbReference type="Gene3D" id="3.40.50.1820">
    <property type="entry name" value="alpha/beta hydrolase"/>
    <property type="match status" value="1"/>
</dbReference>
<dbReference type="EMBL" id="JBAHYK010001583">
    <property type="protein sequence ID" value="KAL0567452.1"/>
    <property type="molecule type" value="Genomic_DNA"/>
</dbReference>
<proteinExistence type="predicted"/>
<feature type="domain" description="Alpha/beta hydrolase fold-3" evidence="2">
    <location>
        <begin position="232"/>
        <end position="352"/>
    </location>
</feature>
<sequence>MGDHPETPANSSSSIILTQHSERSWRSTLLQSVLRPIKHHVFKPGKPHDGDSLQLKPHKSCEKTCIVTERQVDGIFVYDIVSRQPNEKAGVSEENGEGRRRIYYVAGGSWKDPPSPDHWKFVAKLASAVPNTLVSLISVPLAPRETAPTVYPRLLSFYEKVMAESKERDERVVWAGDSSGGNIVLGLVVEALRLSRNFRTTLEDPNDLGQASEKAEESDFVVIEGKPVAEREGAKALPAPSCLILICPSVDATRENPAIAQVEPYDPILIAPDSQKLAADWAGQWALGDERVSPVLDENLPQLLRERGVRVHGVTAGYDILAPDAVKLRDKLGEAGVEGKWLHWEKQVHCFPLAWAYGFPESRQALQWLSDVLSEE</sequence>
<dbReference type="Pfam" id="PF07859">
    <property type="entry name" value="Abhydrolase_3"/>
    <property type="match status" value="2"/>
</dbReference>
<reference evidence="3 4" key="1">
    <citation type="submission" date="2024-02" db="EMBL/GenBank/DDBJ databases">
        <title>A draft genome for the cacao thread blight pathogen Marasmius crinis-equi.</title>
        <authorList>
            <person name="Cohen S.P."/>
            <person name="Baruah I.K."/>
            <person name="Amoako-Attah I."/>
            <person name="Bukari Y."/>
            <person name="Meinhardt L.W."/>
            <person name="Bailey B.A."/>
        </authorList>
    </citation>
    <scope>NUCLEOTIDE SEQUENCE [LARGE SCALE GENOMIC DNA]</scope>
    <source>
        <strain evidence="3 4">GH-76</strain>
    </source>
</reference>
<keyword evidence="1" id="KW-0378">Hydrolase</keyword>
<dbReference type="SUPFAM" id="SSF53474">
    <property type="entry name" value="alpha/beta-Hydrolases"/>
    <property type="match status" value="1"/>
</dbReference>